<sequence>MPYMISFERIGREQGLAEGLQRGQSEFLKTQLESKFGALTEPYRRYLDKANIKTLRQWGQRILTAQTLDEVF</sequence>
<organism evidence="1 2">
    <name type="scientific">Mycoavidus cysteinexigens</name>
    <dbReference type="NCBI Taxonomy" id="1553431"/>
    <lineage>
        <taxon>Bacteria</taxon>
        <taxon>Pseudomonadati</taxon>
        <taxon>Pseudomonadota</taxon>
        <taxon>Betaproteobacteria</taxon>
        <taxon>Burkholderiales</taxon>
        <taxon>Burkholderiaceae</taxon>
        <taxon>Mycoavidus</taxon>
    </lineage>
</organism>
<dbReference type="AlphaFoldDB" id="A0A2Z6ESF4"/>
<dbReference type="RefSeq" id="WP_051214320.1">
    <property type="nucleotide sequence ID" value="NZ_AP018150.1"/>
</dbReference>
<name>A0A2Z6ESF4_9BURK</name>
<accession>A0A2Z6ESF4</accession>
<protein>
    <submittedName>
        <fullName evidence="1">Uncharacterized protein</fullName>
    </submittedName>
</protein>
<dbReference type="Proteomes" id="UP000282597">
    <property type="component" value="Chromosome"/>
</dbReference>
<gene>
    <name evidence="1" type="ORF">MCB1EB_0169</name>
</gene>
<evidence type="ECO:0000313" key="1">
    <source>
        <dbReference type="EMBL" id="BBE08330.1"/>
    </source>
</evidence>
<dbReference type="EMBL" id="AP018150">
    <property type="protein sequence ID" value="BBE08330.1"/>
    <property type="molecule type" value="Genomic_DNA"/>
</dbReference>
<dbReference type="KEGG" id="mcys:MCB1EB_0169"/>
<proteinExistence type="predicted"/>
<keyword evidence="2" id="KW-1185">Reference proteome</keyword>
<evidence type="ECO:0000313" key="2">
    <source>
        <dbReference type="Proteomes" id="UP000282597"/>
    </source>
</evidence>
<reference evidence="1 2" key="1">
    <citation type="journal article" date="2018" name="Microbes Environ.">
        <title>Comparative Genomic Insights into Endofungal Lifestyles of Two Bacterial Endosymbionts, Mycoavidus cysteinexigens and Burkholderia rhizoxinica.</title>
        <authorList>
            <person name="Sharmin D."/>
            <person name="Guo Y."/>
            <person name="Nishizawa T."/>
            <person name="Ohshima S."/>
            <person name="Sato Y."/>
            <person name="Takashima Y."/>
            <person name="Narisawa K."/>
            <person name="Ohta H."/>
        </authorList>
    </citation>
    <scope>NUCLEOTIDE SEQUENCE [LARGE SCALE GENOMIC DNA]</scope>
    <source>
        <strain evidence="1 2">B1-EB</strain>
    </source>
</reference>